<name>A0A7R9D1Z8_TIMPO</name>
<organism evidence="1">
    <name type="scientific">Timema poppense</name>
    <name type="common">Walking stick</name>
    <dbReference type="NCBI Taxonomy" id="170557"/>
    <lineage>
        <taxon>Eukaryota</taxon>
        <taxon>Metazoa</taxon>
        <taxon>Ecdysozoa</taxon>
        <taxon>Arthropoda</taxon>
        <taxon>Hexapoda</taxon>
        <taxon>Insecta</taxon>
        <taxon>Pterygota</taxon>
        <taxon>Neoptera</taxon>
        <taxon>Polyneoptera</taxon>
        <taxon>Phasmatodea</taxon>
        <taxon>Timematodea</taxon>
        <taxon>Timematoidea</taxon>
        <taxon>Timematidae</taxon>
        <taxon>Timema</taxon>
    </lineage>
</organism>
<dbReference type="EMBL" id="OD002948">
    <property type="protein sequence ID" value="CAD7406639.1"/>
    <property type="molecule type" value="Genomic_DNA"/>
</dbReference>
<dbReference type="AlphaFoldDB" id="A0A7R9D1Z8"/>
<evidence type="ECO:0000313" key="1">
    <source>
        <dbReference type="EMBL" id="CAD7406639.1"/>
    </source>
</evidence>
<accession>A0A7R9D1Z8</accession>
<sequence>MFFSLLYYIVGYPDSQSQEQRPHNALDGRDMLQRTLNSGTGRCSICETTDPERRPFPTS</sequence>
<reference evidence="1" key="1">
    <citation type="submission" date="2020-11" db="EMBL/GenBank/DDBJ databases">
        <authorList>
            <person name="Tran Van P."/>
        </authorList>
    </citation>
    <scope>NUCLEOTIDE SEQUENCE</scope>
</reference>
<proteinExistence type="predicted"/>
<protein>
    <submittedName>
        <fullName evidence="1">Uncharacterized protein</fullName>
    </submittedName>
</protein>
<gene>
    <name evidence="1" type="ORF">TPSB3V08_LOCUS5512</name>
</gene>